<evidence type="ECO:0000256" key="12">
    <source>
        <dbReference type="ARBA" id="ARBA00031899"/>
    </source>
</evidence>
<evidence type="ECO:0000313" key="17">
    <source>
        <dbReference type="Proteomes" id="UP000244178"/>
    </source>
</evidence>
<evidence type="ECO:0000256" key="7">
    <source>
        <dbReference type="ARBA" id="ARBA00022692"/>
    </source>
</evidence>
<feature type="transmembrane region" description="Helical" evidence="14">
    <location>
        <begin position="241"/>
        <end position="264"/>
    </location>
</feature>
<dbReference type="InterPro" id="IPR022791">
    <property type="entry name" value="L-PG_synthase/AglD"/>
</dbReference>
<feature type="transmembrane region" description="Helical" evidence="14">
    <location>
        <begin position="353"/>
        <end position="377"/>
    </location>
</feature>
<evidence type="ECO:0000256" key="9">
    <source>
        <dbReference type="ARBA" id="ARBA00023098"/>
    </source>
</evidence>
<dbReference type="GO" id="GO:0055091">
    <property type="term" value="P:phospholipid homeostasis"/>
    <property type="evidence" value="ECO:0007669"/>
    <property type="project" value="TreeGrafter"/>
</dbReference>
<comment type="subcellular location">
    <subcellularLocation>
        <location evidence="1">Cell membrane</location>
        <topology evidence="1">Multi-pass membrane protein</topology>
    </subcellularLocation>
</comment>
<organism evidence="16 17">
    <name type="scientific">Pseudomonas protegens</name>
    <dbReference type="NCBI Taxonomy" id="380021"/>
    <lineage>
        <taxon>Bacteria</taxon>
        <taxon>Pseudomonadati</taxon>
        <taxon>Pseudomonadota</taxon>
        <taxon>Gammaproteobacteria</taxon>
        <taxon>Pseudomonadales</taxon>
        <taxon>Pseudomonadaceae</taxon>
        <taxon>Pseudomonas</taxon>
    </lineage>
</organism>
<evidence type="ECO:0000256" key="3">
    <source>
        <dbReference type="ARBA" id="ARBA00012014"/>
    </source>
</evidence>
<proteinExistence type="inferred from homology"/>
<feature type="transmembrane region" description="Helical" evidence="14">
    <location>
        <begin position="79"/>
        <end position="100"/>
    </location>
</feature>
<evidence type="ECO:0000256" key="8">
    <source>
        <dbReference type="ARBA" id="ARBA00022989"/>
    </source>
</evidence>
<dbReference type="InterPro" id="IPR051211">
    <property type="entry name" value="PG_lysyltransferase"/>
</dbReference>
<evidence type="ECO:0000256" key="2">
    <source>
        <dbReference type="ARBA" id="ARBA00008627"/>
    </source>
</evidence>
<feature type="transmembrane region" description="Helical" evidence="14">
    <location>
        <begin position="112"/>
        <end position="132"/>
    </location>
</feature>
<feature type="transmembrane region" description="Helical" evidence="14">
    <location>
        <begin position="423"/>
        <end position="442"/>
    </location>
</feature>
<dbReference type="RefSeq" id="WP_108544538.1">
    <property type="nucleotide sequence ID" value="NZ_PYJM01000002.1"/>
</dbReference>
<feature type="transmembrane region" description="Helical" evidence="14">
    <location>
        <begin position="152"/>
        <end position="172"/>
    </location>
</feature>
<feature type="transmembrane region" description="Helical" evidence="14">
    <location>
        <begin position="448"/>
        <end position="469"/>
    </location>
</feature>
<evidence type="ECO:0000259" key="15">
    <source>
        <dbReference type="Pfam" id="PF09924"/>
    </source>
</evidence>
<dbReference type="SUPFAM" id="SSF55729">
    <property type="entry name" value="Acyl-CoA N-acyltransferases (Nat)"/>
    <property type="match status" value="1"/>
</dbReference>
<dbReference type="GO" id="GO:0005886">
    <property type="term" value="C:plasma membrane"/>
    <property type="evidence" value="ECO:0007669"/>
    <property type="project" value="UniProtKB-SubCell"/>
</dbReference>
<comment type="similarity">
    <text evidence="2">Belongs to the LPG synthase family.</text>
</comment>
<feature type="transmembrane region" description="Helical" evidence="14">
    <location>
        <begin position="39"/>
        <end position="59"/>
    </location>
</feature>
<evidence type="ECO:0000256" key="10">
    <source>
        <dbReference type="ARBA" id="ARBA00023136"/>
    </source>
</evidence>
<evidence type="ECO:0000256" key="4">
    <source>
        <dbReference type="ARBA" id="ARBA00021546"/>
    </source>
</evidence>
<reference evidence="16 17" key="1">
    <citation type="submission" date="2018-03" db="EMBL/GenBank/DDBJ databases">
        <title>Draft genome sequence of the plant growth promoting rhizobacterium Pseudomonas protegens strain BNJ-SS-45 isolated from wheat (Triticum aestivum) rhizosphere.</title>
        <authorList>
            <person name="Bajpai A."/>
            <person name="Shende K."/>
            <person name="Meena N."/>
            <person name="Upadhyayula S.R."/>
            <person name="Suravajhala P."/>
            <person name="Medicherla K.M."/>
            <person name="Johri B.N."/>
        </authorList>
    </citation>
    <scope>NUCLEOTIDE SEQUENCE [LARGE SCALE GENOMIC DNA]</scope>
    <source>
        <strain evidence="16 17">BNJ-SS-45</strain>
    </source>
</reference>
<keyword evidence="9" id="KW-0443">Lipid metabolism</keyword>
<feature type="transmembrane region" description="Helical" evidence="14">
    <location>
        <begin position="481"/>
        <end position="503"/>
    </location>
</feature>
<dbReference type="EMBL" id="PYJM01000002">
    <property type="protein sequence ID" value="PUA45643.1"/>
    <property type="molecule type" value="Genomic_DNA"/>
</dbReference>
<evidence type="ECO:0000256" key="6">
    <source>
        <dbReference type="ARBA" id="ARBA00022679"/>
    </source>
</evidence>
<keyword evidence="11" id="KW-0046">Antibiotic resistance</keyword>
<comment type="catalytic activity">
    <reaction evidence="13">
        <text>L-lysyl-tRNA(Lys) + a 1,2-diacyl-sn-glycero-3-phospho-(1'-sn-glycerol) = a 1,2-diacyl-sn-glycero-3-phospho-1'-(3'-O-L-lysyl)-sn-glycerol + tRNA(Lys)</text>
        <dbReference type="Rhea" id="RHEA:10668"/>
        <dbReference type="Rhea" id="RHEA-COMP:9696"/>
        <dbReference type="Rhea" id="RHEA-COMP:9697"/>
        <dbReference type="ChEBI" id="CHEBI:64716"/>
        <dbReference type="ChEBI" id="CHEBI:75792"/>
        <dbReference type="ChEBI" id="CHEBI:78442"/>
        <dbReference type="ChEBI" id="CHEBI:78529"/>
        <dbReference type="EC" id="2.3.2.3"/>
    </reaction>
</comment>
<evidence type="ECO:0000256" key="14">
    <source>
        <dbReference type="SAM" id="Phobius"/>
    </source>
</evidence>
<dbReference type="InterPro" id="IPR016181">
    <property type="entry name" value="Acyl_CoA_acyltransferase"/>
</dbReference>
<feature type="transmembrane region" description="Helical" evidence="14">
    <location>
        <begin position="523"/>
        <end position="544"/>
    </location>
</feature>
<keyword evidence="5" id="KW-1003">Cell membrane</keyword>
<dbReference type="AlphaFoldDB" id="A0A2T6GNA8"/>
<keyword evidence="7 14" id="KW-0812">Transmembrane</keyword>
<feature type="transmembrane region" description="Helical" evidence="14">
    <location>
        <begin position="270"/>
        <end position="289"/>
    </location>
</feature>
<evidence type="ECO:0000256" key="1">
    <source>
        <dbReference type="ARBA" id="ARBA00004651"/>
    </source>
</evidence>
<dbReference type="GO" id="GO:0050071">
    <property type="term" value="F:phosphatidylglycerol lysyltransferase activity"/>
    <property type="evidence" value="ECO:0007669"/>
    <property type="project" value="UniProtKB-EC"/>
</dbReference>
<sequence>MRANTSDSQDSDTTATATQPVTATRLRWLDLLSKYRQPLGLAVTLLLFAIALVACRHLLSELDFYALHDSILEVPKPALLGALGATIVGFIILLGYEWSASRYAGVNLPGRTLALGGFTAFAIGNAIGLSLLSGGSVRYRLYARHGLGASDVAHMTLFASLSLGCALPPLAALATLSNLPAASAALRLPESLLAGIALAILLLGTVLAVGIYRRRLPEQPLRDNLLVRVGRRTLRLPGRRLTFLQLIITALDVAAAATVLYLLLPEAPPFGAFLLVYLLALAAGVLSHVPGGVGVFEAILLAAFADKLGAAPLAAALLLYRLIYVVLPMLAACVLLLINEAQRLFQTRQSLRVASGLAAPILAVLVFLSGVVLLFSGATPEIDTRLQHIGFLIPHRLVDASHFGASLIGVLCLLLAQGLRRRLSAAWMLTTILLLVGALLSLLKGFDWEEACLMTLTASLLAVFRRSFYRPSRLTELPFSPLYLVASVCVLGASIWLLLFAYQDVPYSHQLWWQFTLDADAPRGLRSLLGAAVLLLVVSLTWLLRTARPVIHLPTSEELDKAAQILMASSQPDGGLALTGDKALLFHPNDDAFLMYARRGRSLVALYDPIGPTQQRAEMIWQFRDLCDVHHARPVFYQVRAENLPYYMDIGLTAIKLGEEARVDLKRFDLEAKGKEMKDLRYTWNRGTRDGLSLEIHEPGQAPMDELKVISDAWLTGKNVREKGFSLGRFSDDYLKHFRIAIIRFEGRPVAFANLLETYSHDLASLDLMRAHPDAPKLTMEFMMVGLIQHYKNHGYARFSLGMVPLSGLQPRRGAPLTQRLGSMVFRRGEQLYNFQGLRRFKDKFQPDWEPRYMAVPAGLDPLVALADTAALIAGGLTGLVKR</sequence>
<feature type="transmembrane region" description="Helical" evidence="14">
    <location>
        <begin position="322"/>
        <end position="341"/>
    </location>
</feature>
<gene>
    <name evidence="16" type="ORF">C5U62_09170</name>
</gene>
<dbReference type="Proteomes" id="UP000244178">
    <property type="component" value="Unassembled WGS sequence"/>
</dbReference>
<name>A0A2T6GNA8_9PSED</name>
<keyword evidence="10 14" id="KW-0472">Membrane</keyword>
<accession>A0A2T6GNA8</accession>
<dbReference type="InterPro" id="IPR024320">
    <property type="entry name" value="LPG_synthase_C"/>
</dbReference>
<dbReference type="GO" id="GO:0006629">
    <property type="term" value="P:lipid metabolic process"/>
    <property type="evidence" value="ECO:0007669"/>
    <property type="project" value="UniProtKB-KW"/>
</dbReference>
<comment type="caution">
    <text evidence="16">The sequence shown here is derived from an EMBL/GenBank/DDBJ whole genome shotgun (WGS) entry which is preliminary data.</text>
</comment>
<dbReference type="Pfam" id="PF03706">
    <property type="entry name" value="LPG_synthase_TM"/>
    <property type="match status" value="1"/>
</dbReference>
<dbReference type="GO" id="GO:0046677">
    <property type="term" value="P:response to antibiotic"/>
    <property type="evidence" value="ECO:0007669"/>
    <property type="project" value="UniProtKB-KW"/>
</dbReference>
<feature type="transmembrane region" description="Helical" evidence="14">
    <location>
        <begin position="397"/>
        <end position="416"/>
    </location>
</feature>
<dbReference type="EC" id="2.3.2.3" evidence="3"/>
<evidence type="ECO:0000256" key="11">
    <source>
        <dbReference type="ARBA" id="ARBA00023251"/>
    </source>
</evidence>
<dbReference type="PANTHER" id="PTHR34697:SF2">
    <property type="entry name" value="PHOSPHATIDYLGLYCEROL LYSYLTRANSFERASE"/>
    <property type="match status" value="1"/>
</dbReference>
<dbReference type="GO" id="GO:0047637">
    <property type="term" value="F:phosphatidylglycerol alanyltransferase activity"/>
    <property type="evidence" value="ECO:0007669"/>
    <property type="project" value="TreeGrafter"/>
</dbReference>
<keyword evidence="8 14" id="KW-1133">Transmembrane helix</keyword>
<evidence type="ECO:0000313" key="16">
    <source>
        <dbReference type="EMBL" id="PUA45643.1"/>
    </source>
</evidence>
<dbReference type="NCBIfam" id="NF033480">
    <property type="entry name" value="bifunc_MprF"/>
    <property type="match status" value="1"/>
</dbReference>
<dbReference type="PANTHER" id="PTHR34697">
    <property type="entry name" value="PHOSPHATIDYLGLYCEROL LYSYLTRANSFERASE"/>
    <property type="match status" value="1"/>
</dbReference>
<evidence type="ECO:0000256" key="5">
    <source>
        <dbReference type="ARBA" id="ARBA00022475"/>
    </source>
</evidence>
<evidence type="ECO:0000256" key="13">
    <source>
        <dbReference type="ARBA" id="ARBA00047540"/>
    </source>
</evidence>
<dbReference type="Pfam" id="PF09924">
    <property type="entry name" value="LPG_synthase_C"/>
    <property type="match status" value="1"/>
</dbReference>
<feature type="domain" description="Phosphatidylglycerol lysyltransferase C-terminal" evidence="15">
    <location>
        <begin position="569"/>
        <end position="855"/>
    </location>
</feature>
<feature type="transmembrane region" description="Helical" evidence="14">
    <location>
        <begin position="192"/>
        <end position="212"/>
    </location>
</feature>
<keyword evidence="6" id="KW-0808">Transferase</keyword>
<protein>
    <recommendedName>
        <fullName evidence="4">Phosphatidylglycerol lysyltransferase</fullName>
        <ecNumber evidence="3">2.3.2.3</ecNumber>
    </recommendedName>
    <alternativeName>
        <fullName evidence="12">Lysylphosphatidylglycerol synthase</fullName>
    </alternativeName>
</protein>